<dbReference type="AlphaFoldDB" id="A0A1I8AG74"/>
<sequence>MFLKWEFTYKTDSRPKNTSSETFDKRSSDLIFVAFLVKNETMPQMVDDYIGSILKSQSTKKPWIPSETIISYVRFCMHTKYTSTSNSDYKYDVKMGGTIAYYKLSCIAANGHSYIGIAAHDNTIVLGDIEDAKRRESRLNGASSTWDPSRILTDEGYAMKDNNKRVHINHGKYLELVNNLPVG</sequence>
<dbReference type="Proteomes" id="UP000095287">
    <property type="component" value="Unplaced"/>
</dbReference>
<evidence type="ECO:0000313" key="1">
    <source>
        <dbReference type="Proteomes" id="UP000095287"/>
    </source>
</evidence>
<name>A0A1I8AG74_9BILA</name>
<dbReference type="WBParaSite" id="L893_g5281.t1">
    <property type="protein sequence ID" value="L893_g5281.t1"/>
    <property type="gene ID" value="L893_g5281"/>
</dbReference>
<reference evidence="2" key="1">
    <citation type="submission" date="2016-11" db="UniProtKB">
        <authorList>
            <consortium name="WormBaseParasite"/>
        </authorList>
    </citation>
    <scope>IDENTIFICATION</scope>
</reference>
<evidence type="ECO:0000313" key="2">
    <source>
        <dbReference type="WBParaSite" id="L893_g5281.t1"/>
    </source>
</evidence>
<accession>A0A1I8AG74</accession>
<organism evidence="1 2">
    <name type="scientific">Steinernema glaseri</name>
    <dbReference type="NCBI Taxonomy" id="37863"/>
    <lineage>
        <taxon>Eukaryota</taxon>
        <taxon>Metazoa</taxon>
        <taxon>Ecdysozoa</taxon>
        <taxon>Nematoda</taxon>
        <taxon>Chromadorea</taxon>
        <taxon>Rhabditida</taxon>
        <taxon>Tylenchina</taxon>
        <taxon>Panagrolaimomorpha</taxon>
        <taxon>Strongyloidoidea</taxon>
        <taxon>Steinernematidae</taxon>
        <taxon>Steinernema</taxon>
    </lineage>
</organism>
<protein>
    <submittedName>
        <fullName evidence="2">DDE Tnp4 domain-containing protein</fullName>
    </submittedName>
</protein>
<proteinExistence type="predicted"/>
<keyword evidence="1" id="KW-1185">Reference proteome</keyword>